<dbReference type="EC" id="5.1.1.10" evidence="7"/>
<evidence type="ECO:0000313" key="8">
    <source>
        <dbReference type="Proteomes" id="UP000256805"/>
    </source>
</evidence>
<evidence type="ECO:0000313" key="7">
    <source>
        <dbReference type="EMBL" id="SPS00143.1"/>
    </source>
</evidence>
<dbReference type="RefSeq" id="WP_116385072.1">
    <property type="nucleotide sequence ID" value="NZ_LS483234.1"/>
</dbReference>
<dbReference type="NCBIfam" id="NF012230">
    <property type="entry name" value="LWXIA_domain"/>
    <property type="match status" value="1"/>
</dbReference>
<feature type="region of interest" description="Disordered" evidence="2">
    <location>
        <begin position="1169"/>
        <end position="1292"/>
    </location>
</feature>
<dbReference type="PANTHER" id="PTHR32022">
    <property type="entry name" value="D-GLUTAMATE CYCLASE, MITOCHONDRIAL"/>
    <property type="match status" value="1"/>
</dbReference>
<dbReference type="Gene3D" id="3.90.1640.20">
    <property type="entry name" value="TON_0340"/>
    <property type="match status" value="2"/>
</dbReference>
<dbReference type="CDD" id="cd20900">
    <property type="entry name" value="HopBF1"/>
    <property type="match status" value="1"/>
</dbReference>
<feature type="region of interest" description="Disordered" evidence="2">
    <location>
        <begin position="2330"/>
        <end position="2353"/>
    </location>
</feature>
<feature type="compositionally biased region" description="Low complexity" evidence="2">
    <location>
        <begin position="1203"/>
        <end position="1221"/>
    </location>
</feature>
<evidence type="ECO:0000259" key="6">
    <source>
        <dbReference type="Pfam" id="PF26324"/>
    </source>
</evidence>
<dbReference type="SUPFAM" id="SSF53681">
    <property type="entry name" value="Aspartate/glutamate racemase"/>
    <property type="match status" value="1"/>
</dbReference>
<gene>
    <name evidence="7" type="ORF">CBM2634_B160029</name>
</gene>
<dbReference type="PANTHER" id="PTHR32022:SF10">
    <property type="entry name" value="D-GLUTAMATE CYCLASE, MITOCHONDRIAL"/>
    <property type="match status" value="1"/>
</dbReference>
<feature type="compositionally biased region" description="Low complexity" evidence="2">
    <location>
        <begin position="15"/>
        <end position="25"/>
    </location>
</feature>
<feature type="compositionally biased region" description="Low complexity" evidence="2">
    <location>
        <begin position="2373"/>
        <end position="2385"/>
    </location>
</feature>
<feature type="compositionally biased region" description="Basic and acidic residues" evidence="2">
    <location>
        <begin position="116"/>
        <end position="138"/>
    </location>
</feature>
<feature type="region of interest" description="Disordered" evidence="2">
    <location>
        <begin position="1333"/>
        <end position="1403"/>
    </location>
</feature>
<feature type="region of interest" description="Disordered" evidence="2">
    <location>
        <begin position="15"/>
        <end position="86"/>
    </location>
</feature>
<feature type="compositionally biased region" description="Basic and acidic residues" evidence="2">
    <location>
        <begin position="26"/>
        <end position="53"/>
    </location>
</feature>
<proteinExistence type="predicted"/>
<feature type="compositionally biased region" description="Low complexity" evidence="2">
    <location>
        <begin position="2337"/>
        <end position="2352"/>
    </location>
</feature>
<evidence type="ECO:0000256" key="1">
    <source>
        <dbReference type="SAM" id="Coils"/>
    </source>
</evidence>
<feature type="transmembrane region" description="Helical" evidence="3">
    <location>
        <begin position="972"/>
        <end position="995"/>
    </location>
</feature>
<sequence length="3573" mass="377931">MLDFMDAIRAAARAAAEAAARAAAEAAREAAERAAREAAERAQRAAEARETQRQQDTQNTQQAQQSQQTQQTQQDQQAKPADQPDKPQALAVTPALYTTSTTGVQAPRAMQVDAPAPEKPRTDPAEEARKKKETDARALTDGWQQQAQDAYDKVVADLDGRAMTDKQWQPLGLKYGNVMGGAQNELRVAANNAAATGGDVKAAVEAKAEEIRKRYDDPNVALNIEQTKTQFLKNESTQQARDTQGARFNVVLAQEKEQQAAARVDEEQAAYLKIPGGIRRFELEADDQLVAARDALEQAQQERVKAEDTFLDAMQKEIDTVAANGYKQDADQALKDLRNDPHDRTISMADRSYDLTLANNRISDADAQLQALASGKGVKVPDSYRQQAVQDLKARYGTDGGMGQLIDRVDLRGRIAGEMEHLTPSTEFERKLAQNDPTTLAMAQAQGLTLDPQAKTDPNSSTPRDLPQAERALMEHNPAGYVMFKALGADSLVPAPDLPATDPARIAYDKGVAEKGLLGYTVEQLKARSEDPKLSQAERDQAANGLNRMLGFMEGSVPLRVDAMTRGIDEKLDSGDVTGALQIRKAGADAAQTPEERQLYVDVHNDRFNSNLFKAQIEASMDKDLKNKTHDDEGRPIIGQEKMYADKVGVYLQEVAPHLIEEDAGTLLDTVKTEYSNDWTGRNNSQSPGYNEWDDFYHGLSAVVDAADAGYYARNPQAAPGTAPAATGTASWLTDRDNEVSMLMMMNQGGSSRQGRIYGGAQDAAAKGHIGLSAAFEQSLKSSKDAPVMSDVYLRNAVQRGSEDYAGTDEAKEANQRFELDKDEILRQTFDSLAMRKEELSAKASDEKGLSEAIALGAPQGDANAIREQIAADAKAGTTVKAIPMYVAGPGGVPYQTAVFEFEGKDGKTMWVDDQGAVYGKEELDAKRDFQENNLLSDKGTVYFAENLDLGRDGHVDYAAMDAHIVTTSEKVWGWVNLGVAAVGAVAGGVLAVASGGTLTPLVAAAWVGMVGSMGYGVGTSWAALDNISDHGRSINPFNSQEAMAQWLNVAGSLAGMGGMGLAKTGALAMNAGTRLAGSTNPLRQMAGGMLSQSAGHYGSASRVLNGVGFGIGGVQTLQQAAMFAEHGSEMSLSEKLQNGAMLLMGATQMLPMALQKRIGESVRDGYQAMRGRGAGDPAGIGAPGRGLAPEALGAFRDGDGVPAATQPTTRPTTQPTTRRGTAGRDAEGQPLARTDADGQSGRSGKQDDGEPVPGAARPASPERGNGGRTTTDGGTTPARDLRTPHRLTPWQSARLSTAAAFDMAVTRGAMLQERVIHGMMDRAMSRAMARYATESAARNPSGERSGGGRTDAPVPASRRRTASGTPALARAPRHPMGEGEAGVQRRTVSHGPAVAAHADGPEAPARMSLRQNAISPLDNVLWIDGSMENIGVPYGAEMAARALADLDSVMIVTGPLTAHGRAETNGPVGAASLGAYLASLGKDVVYVTDRAHARTLRQMLRQDLNQPNARVETFSARDFASAGRQSRALLAMHKPQAVVAVEVAGRNTNNEYRLQNGERVRGNAMLDQLLIDANDMADMVTIAVGDHGNEAGMRAARDRLLRDMAVTEQLADSWSDVGADHLVTGMNSNLAAQAIGFGLQRALGRDSGMPSVETVGALLDTMARHKARDGVTLEVGATSVRGYDKTVQKGVYELLQKAAERLPAGLDMAQLFEGIQRRFLPEGIDPADFGIRVQDDAIVITAFDSSNGGLLAAQNIARHTYAMTGKAVQVVAFTDHAAGTYGGRERGDLVNLVHAGVIAAQKAKGAVDLFACNTACTAFPEALAGTHQAKVVNLIMQTAPKIVTEGGERPVVVATPGTVKLHAYLEAVAEASGGSVTVKEIGATEWADAVNNLMHLADGAQLEQLKGLVAKYINAEQIPADATSLWFCCTHYPALETMVRQQLDAIGRSDVKLIDPMQYQARKGVEMLVDQGLIDRGALLEQPLDPSAVPDDKTLPTIVFTTGQPSRVSGLAHAMGRRPDIRVFKTAFGEAADVSPALALVDGGRHLAPVDRISFNYIGRGLREFYMPGGAERAAASLEDASNVMLVTGFSVAKDMPETDGPPGTAELGRALRLRGKQVTYVVDSANRPILEGILREMGEPLDNIRVFDEPIDSAAEPARALLREVGPDRVMAIELPSRSARGTKHNMRGIGIDDFNPALDQIVLEANAIDGIETLGVGDGGNEAGMGGVGGLIPRALDGSDIAAVVPVDHVVTASVSNWGAYAVSALLLRRGNMPERFQSPEELGRVLEAAADAGAVDGVSRERVATVDGFSTEVHQAVITLYGRAAAGGGPRGPGAARAPLPGGPAPARTPLADAAEAVVAHGGQLPRKAASASRADDAGSGPEAMPAARPAIRDGSWSVREGAPDHAAIQATVDGIHASGGRLAGVHYVVTHGEGLSVPLRAGLPEASFLSLQQAMRELGPALQAGGNFRIAIVSQREAARHGAVDARSVIGTVPLSLRGHKPHAEGLALNPDYHGEIRAALPDDFRAGLPLVRQQDGRRIDVLAQLEQFPRGRADLDLAQQAGQKTFGDEAVAVSVPQIPGHFTVRAEGLFGGVARRAGEGPSSLLDAPAVIDRIRAHPDYQEGMPVVLYGCYGQDGAVSLVQQLATGLNARVYGADGRLEVDAFRAPGSDLAHGARLRVAADPATMAASGAPVHVQDGGRFYGAMPALPVVAVTSGGKPVRQHGARAAGDPVPASWRQTPDRWAELALGEPAVRVNAPRDHLVVVGAVRPEGGLRGEEGEGIGAHELAFQLAHDWEPGQPIVLALDGAHAPQGRVLAQQVADVMRTDVLVPEFALRRGAYAQDPAKSQIDLAQPGRWRRLSPQPDPYAGHSFKIDHHGNVFLRRPDGTRERVRLETYLGPRLGSGGAKTVFALGKDLAVGIANEAWLGGMVHGERAAMAEAAGTHGLNTVRSFGPESFEAFGRPAIGYERYAASTKDLFDATGQLRPEHAALLNHRSAGDIAALVDTMKTRSLHLGDVEFALFPDGAVKVADLTHVETGSEASQGSAVYGMLDRMQQAARARRDDGIQGGEGGEGGVVRATISHGPAGNAPPPGSNGPRPWKVRTALALSAAGTFAAASGAAAISAQTGANLVLTSAGCFIYRGSVAMGRTVHASKVIRRAGTHTPADIAWLRRTLTEKPGTAVWGINDSNQQKFAKALDQLDAYAHHADKKDLPEAADKIREAQAVIGTIGASLLTPDTRAGQVNDALQLTTLAINNGNTMLWFGEHGVTQIGEPLTYSSAVFLAANSVLSTVNFAARAGYHTGLAQPALLGARLRKFVMNAYSVGAVPLAAADMMHTGGVVGAIEAGSLAVFGIGAHLQSRNEQKLINAEKNRLAKAADPDAVDKPVTPWLAQKWDFFGRAMPKGLVLLGGGVIVNFGAKILVELLKDEDKGAPRPTPTPGGGPTRPSAPPTTDPGTKPPQEPPKENPKEPPRETPRERPASGAVRVQPYRPENVAGSTLWGIAGAHLDTLLSDGQKAEAQARAMTPDQQVANFALRELINLNPRYRLADNPDHLEPGWELDVTR</sequence>
<dbReference type="Pfam" id="PF16013">
    <property type="entry name" value="DUF4781"/>
    <property type="match status" value="1"/>
</dbReference>
<dbReference type="Proteomes" id="UP000256805">
    <property type="component" value="Unassembled WGS sequence"/>
</dbReference>
<evidence type="ECO:0000256" key="2">
    <source>
        <dbReference type="SAM" id="MobiDB-lite"/>
    </source>
</evidence>
<protein>
    <submittedName>
        <fullName evidence="7">Putative aspartate/glutamate/hydantoin racemase</fullName>
        <ecNumber evidence="7">5.1.1.10</ecNumber>
    </submittedName>
</protein>
<feature type="coiled-coil region" evidence="1">
    <location>
        <begin position="282"/>
        <end position="316"/>
    </location>
</feature>
<dbReference type="InterPro" id="IPR001920">
    <property type="entry name" value="Asp/Glu_race"/>
</dbReference>
<keyword evidence="3" id="KW-0812">Transmembrane</keyword>
<feature type="domain" description="DUF4781" evidence="5">
    <location>
        <begin position="909"/>
        <end position="1076"/>
    </location>
</feature>
<feature type="region of interest" description="Disordered" evidence="2">
    <location>
        <begin position="3438"/>
        <end position="3499"/>
    </location>
</feature>
<dbReference type="InterPro" id="IPR054555">
    <property type="entry name" value="T3SS_HopBF1-like"/>
</dbReference>
<reference evidence="7 8" key="1">
    <citation type="submission" date="2018-01" db="EMBL/GenBank/DDBJ databases">
        <authorList>
            <person name="Gaut B.S."/>
            <person name="Morton B.R."/>
            <person name="Clegg M.T."/>
            <person name="Duvall M.R."/>
        </authorList>
    </citation>
    <scope>NUCLEOTIDE SEQUENCE [LARGE SCALE GENOMIC DNA]</scope>
    <source>
        <strain evidence="7">Cupriavidus taiwanensis cmp 52</strain>
    </source>
</reference>
<dbReference type="InterPro" id="IPR031962">
    <property type="entry name" value="DUF4781"/>
</dbReference>
<feature type="domain" description="D-glutamate cyclase-like C-terminal" evidence="4">
    <location>
        <begin position="2060"/>
        <end position="2323"/>
    </location>
</feature>
<feature type="compositionally biased region" description="Gly residues" evidence="2">
    <location>
        <begin position="1173"/>
        <end position="1185"/>
    </location>
</feature>
<feature type="domain" description="D-glutamate cyclase-like C-terminal" evidence="4">
    <location>
        <begin position="1428"/>
        <end position="1677"/>
    </location>
</feature>
<dbReference type="Pfam" id="PF26324">
    <property type="entry name" value="HopBF1_kinase"/>
    <property type="match status" value="1"/>
</dbReference>
<dbReference type="Gene3D" id="3.40.50.1860">
    <property type="match status" value="2"/>
</dbReference>
<evidence type="ECO:0000259" key="5">
    <source>
        <dbReference type="Pfam" id="PF16013"/>
    </source>
</evidence>
<feature type="transmembrane region" description="Helical" evidence="3">
    <location>
        <begin position="1002"/>
        <end position="1025"/>
    </location>
</feature>
<keyword evidence="3" id="KW-0472">Membrane</keyword>
<feature type="region of interest" description="Disordered" evidence="2">
    <location>
        <begin position="2366"/>
        <end position="2394"/>
    </location>
</feature>
<keyword evidence="1" id="KW-0175">Coiled coil</keyword>
<dbReference type="Pfam" id="PF14336">
    <property type="entry name" value="GLUCM-like_C"/>
    <property type="match status" value="2"/>
</dbReference>
<accession>A0A375J867</accession>
<feature type="domain" description="Type III secretion system effector HopBF1-like" evidence="6">
    <location>
        <begin position="2902"/>
        <end position="3067"/>
    </location>
</feature>
<evidence type="ECO:0000256" key="3">
    <source>
        <dbReference type="SAM" id="Phobius"/>
    </source>
</evidence>
<feature type="compositionally biased region" description="Pro residues" evidence="2">
    <location>
        <begin position="3443"/>
        <end position="3470"/>
    </location>
</feature>
<dbReference type="GO" id="GO:0047661">
    <property type="term" value="F:amino-acid racemase activity"/>
    <property type="evidence" value="ECO:0007669"/>
    <property type="project" value="UniProtKB-EC"/>
</dbReference>
<feature type="compositionally biased region" description="Basic and acidic residues" evidence="2">
    <location>
        <begin position="3471"/>
        <end position="3488"/>
    </location>
</feature>
<feature type="compositionally biased region" description="Low complexity" evidence="2">
    <location>
        <begin position="54"/>
        <end position="86"/>
    </location>
</feature>
<dbReference type="InterPro" id="IPR025504">
    <property type="entry name" value="GLUCM_C"/>
</dbReference>
<dbReference type="EMBL" id="OVTA01000039">
    <property type="protein sequence ID" value="SPS00143.1"/>
    <property type="molecule type" value="Genomic_DNA"/>
</dbReference>
<keyword evidence="3" id="KW-1133">Transmembrane helix</keyword>
<organism evidence="7 8">
    <name type="scientific">Cupriavidus taiwanensis</name>
    <dbReference type="NCBI Taxonomy" id="164546"/>
    <lineage>
        <taxon>Bacteria</taxon>
        <taxon>Pseudomonadati</taxon>
        <taxon>Pseudomonadota</taxon>
        <taxon>Betaproteobacteria</taxon>
        <taxon>Burkholderiales</taxon>
        <taxon>Burkholderiaceae</taxon>
        <taxon>Cupriavidus</taxon>
    </lineage>
</organism>
<name>A0A375J867_9BURK</name>
<keyword evidence="7" id="KW-0413">Isomerase</keyword>
<feature type="region of interest" description="Disordered" evidence="2">
    <location>
        <begin position="99"/>
        <end position="138"/>
    </location>
</feature>
<evidence type="ECO:0000259" key="4">
    <source>
        <dbReference type="Pfam" id="PF14336"/>
    </source>
</evidence>